<feature type="chain" id="PRO_5046696011" description="Sporulation stage II protein D amidase enhancer LytB N-terminal domain-containing protein" evidence="3">
    <location>
        <begin position="41"/>
        <end position="689"/>
    </location>
</feature>
<evidence type="ECO:0000313" key="6">
    <source>
        <dbReference type="Proteomes" id="UP001500051"/>
    </source>
</evidence>
<dbReference type="RefSeq" id="WP_344813958.1">
    <property type="nucleotide sequence ID" value="NZ_BAAAYX010000020.1"/>
</dbReference>
<feature type="compositionally biased region" description="Pro residues" evidence="2">
    <location>
        <begin position="417"/>
        <end position="431"/>
    </location>
</feature>
<dbReference type="Gene3D" id="2.130.10.130">
    <property type="entry name" value="Integrin alpha, N-terminal"/>
    <property type="match status" value="1"/>
</dbReference>
<dbReference type="EMBL" id="BAAAYX010000020">
    <property type="protein sequence ID" value="GAA3714604.1"/>
    <property type="molecule type" value="Genomic_DNA"/>
</dbReference>
<keyword evidence="6" id="KW-1185">Reference proteome</keyword>
<dbReference type="NCBIfam" id="TIGR02669">
    <property type="entry name" value="SpoIID_LytB"/>
    <property type="match status" value="1"/>
</dbReference>
<dbReference type="SUPFAM" id="SSF69318">
    <property type="entry name" value="Integrin alpha N-terminal domain"/>
    <property type="match status" value="1"/>
</dbReference>
<evidence type="ECO:0000256" key="2">
    <source>
        <dbReference type="SAM" id="MobiDB-lite"/>
    </source>
</evidence>
<evidence type="ECO:0000256" key="3">
    <source>
        <dbReference type="SAM" id="SignalP"/>
    </source>
</evidence>
<comment type="caution">
    <text evidence="5">The sequence shown here is derived from an EMBL/GenBank/DDBJ whole genome shotgun (WGS) entry which is preliminary data.</text>
</comment>
<evidence type="ECO:0000259" key="4">
    <source>
        <dbReference type="Pfam" id="PF08486"/>
    </source>
</evidence>
<dbReference type="InterPro" id="IPR028994">
    <property type="entry name" value="Integrin_alpha_N"/>
</dbReference>
<proteinExistence type="predicted"/>
<dbReference type="InterPro" id="IPR013517">
    <property type="entry name" value="FG-GAP"/>
</dbReference>
<feature type="domain" description="Sporulation stage II protein D amidase enhancer LytB N-terminal" evidence="4">
    <location>
        <begin position="214"/>
        <end position="299"/>
    </location>
</feature>
<dbReference type="Pfam" id="PF08486">
    <property type="entry name" value="SpoIID"/>
    <property type="match status" value="1"/>
</dbReference>
<accession>A0ABP7E7G8</accession>
<evidence type="ECO:0000313" key="5">
    <source>
        <dbReference type="EMBL" id="GAA3714604.1"/>
    </source>
</evidence>
<dbReference type="Proteomes" id="UP001500051">
    <property type="component" value="Unassembled WGS sequence"/>
</dbReference>
<dbReference type="PANTHER" id="PTHR46580">
    <property type="entry name" value="SENSOR KINASE-RELATED"/>
    <property type="match status" value="1"/>
</dbReference>
<protein>
    <recommendedName>
        <fullName evidence="4">Sporulation stage II protein D amidase enhancer LytB N-terminal domain-containing protein</fullName>
    </recommendedName>
</protein>
<organism evidence="5 6">
    <name type="scientific">Microlunatus aurantiacus</name>
    <dbReference type="NCBI Taxonomy" id="446786"/>
    <lineage>
        <taxon>Bacteria</taxon>
        <taxon>Bacillati</taxon>
        <taxon>Actinomycetota</taxon>
        <taxon>Actinomycetes</taxon>
        <taxon>Propionibacteriales</taxon>
        <taxon>Propionibacteriaceae</taxon>
        <taxon>Microlunatus</taxon>
    </lineage>
</organism>
<feature type="signal peptide" evidence="3">
    <location>
        <begin position="1"/>
        <end position="40"/>
    </location>
</feature>
<dbReference type="InterPro" id="IPR013486">
    <property type="entry name" value="SpoIID/LytB"/>
</dbReference>
<reference evidence="6" key="1">
    <citation type="journal article" date="2019" name="Int. J. Syst. Evol. Microbiol.">
        <title>The Global Catalogue of Microorganisms (GCM) 10K type strain sequencing project: providing services to taxonomists for standard genome sequencing and annotation.</title>
        <authorList>
            <consortium name="The Broad Institute Genomics Platform"/>
            <consortium name="The Broad Institute Genome Sequencing Center for Infectious Disease"/>
            <person name="Wu L."/>
            <person name="Ma J."/>
        </authorList>
    </citation>
    <scope>NUCLEOTIDE SEQUENCE [LARGE SCALE GENOMIC DNA]</scope>
    <source>
        <strain evidence="6">JCM 16548</strain>
    </source>
</reference>
<feature type="region of interest" description="Disordered" evidence="2">
    <location>
        <begin position="409"/>
        <end position="431"/>
    </location>
</feature>
<gene>
    <name evidence="5" type="ORF">GCM10022204_37190</name>
</gene>
<dbReference type="InterPro" id="IPR013693">
    <property type="entry name" value="SpoIID/LytB_N"/>
</dbReference>
<evidence type="ECO:0000256" key="1">
    <source>
        <dbReference type="ARBA" id="ARBA00022729"/>
    </source>
</evidence>
<keyword evidence="1 3" id="KW-0732">Signal</keyword>
<dbReference type="PANTHER" id="PTHR46580:SF4">
    <property type="entry name" value="ATP_GTP-BINDING PROTEIN"/>
    <property type="match status" value="1"/>
</dbReference>
<name>A0ABP7E7G8_9ACTN</name>
<dbReference type="Pfam" id="PF13517">
    <property type="entry name" value="FG-GAP_3"/>
    <property type="match status" value="2"/>
</dbReference>
<sequence length="689" mass="72327">MSSPRQHALQQPLLGLRRWARRLVVAGLAVGLVGASSVTASPTAAADSATSPRSGNFYVTGAGFGHGWGMSQYGAYGAARKGLTWKQILAFYYPKTVRAALPNTGTIRVWVTADSDGSLTFKPAAGARVSDGSRTYTLPTGSAYATWRISRSGSGYTLSHKSSGGSWKTRSTGLGTGTWTASSSAGSLRLVLPSGSTRGYRGSLSLIKRGSSGRSVNTVSVENYVRAVVPSEMPTSWHPEAVKAQAVAARTYGAFLRARSASSGYDICDTTSCQVYRGMDNETANGDTAVRATAHVIMSFGGKPAYTQFTSSNGGQITTGDYSYQSAQKDPYDGVIKDQSWSKTISASRLGKAFGVGTAKRVQVTKRDGYGRWGGRVTTIKITGSKKSVTVSGTTFKGKFGMRGNYFTVNGTSSPSKPSPSTPLPAPTPEPAPVVIKPGKKYAAFPRSYRSTSRVDLLLITSGGDLRRYPVSTKALGAGQTLDSGFGSFTHVLNAGDWNGDGYADVVARTSRQRLVLYRGTSTGSFSTGIDLGVVSKHRYLSGVGDLNGDRFPDLMAITSGGVASVIYGNGATGVKGVTTVAGSWSKADWLRGAGDFNADGRLDVITRSGSSLYVHLRTANGFAARKPIGTGFGGVSSITAVGDVDGDERGDLVTRSRAGRLQLYRSNGTKLVRSTAYTGSFSGTRFAI</sequence>